<keyword evidence="2" id="KW-0418">Kinase</keyword>
<sequence length="319" mass="35544">MTYSNLIVTGSIAKDEIMDFPYRFEDSFDKEKLHQINISFVVERLTQQLGGTGTNISYNATLLTKKTVSLLSAVGKDGNEFLEFLKKKGVKTDGIIEDKDLYTSTGKVITDIKGNQIWGFYHGASGQAKNIKIPEEAENGGIVVISANHSDPFLHFQSEAIRRKLPYLYDPGMVLSWIKDSDLREGIEHATWLIGNDYEIAQILKRLEMKEEYLKEKKVILIRTLGEHGVEYTDAEKTINMPGYKVENALDPTGAGDAWRGGFLAGMLEGKEMKECLAWGNALASFAVETYGTVNHAPSVEDVTNRANTLKVINKISKP</sequence>
<dbReference type="InterPro" id="IPR011611">
    <property type="entry name" value="PfkB_dom"/>
</dbReference>
<evidence type="ECO:0000256" key="1">
    <source>
        <dbReference type="ARBA" id="ARBA00022679"/>
    </source>
</evidence>
<proteinExistence type="predicted"/>
<protein>
    <recommendedName>
        <fullName evidence="3">Carbohydrate kinase PfkB domain-containing protein</fullName>
    </recommendedName>
</protein>
<accession>A0A1F6BTA7</accession>
<dbReference type="Pfam" id="PF00294">
    <property type="entry name" value="PfkB"/>
    <property type="match status" value="1"/>
</dbReference>
<evidence type="ECO:0000259" key="3">
    <source>
        <dbReference type="Pfam" id="PF00294"/>
    </source>
</evidence>
<dbReference type="SUPFAM" id="SSF53613">
    <property type="entry name" value="Ribokinase-like"/>
    <property type="match status" value="1"/>
</dbReference>
<dbReference type="GO" id="GO:0016301">
    <property type="term" value="F:kinase activity"/>
    <property type="evidence" value="ECO:0007669"/>
    <property type="project" value="UniProtKB-KW"/>
</dbReference>
<dbReference type="Proteomes" id="UP000176996">
    <property type="component" value="Unassembled WGS sequence"/>
</dbReference>
<keyword evidence="1" id="KW-0808">Transferase</keyword>
<dbReference type="STRING" id="1798471.A3A21_00715"/>
<gene>
    <name evidence="4" type="ORF">A3A21_00715</name>
</gene>
<dbReference type="PANTHER" id="PTHR10584">
    <property type="entry name" value="SUGAR KINASE"/>
    <property type="match status" value="1"/>
</dbReference>
<evidence type="ECO:0000256" key="2">
    <source>
        <dbReference type="ARBA" id="ARBA00022777"/>
    </source>
</evidence>
<feature type="domain" description="Carbohydrate kinase PfkB" evidence="3">
    <location>
        <begin position="38"/>
        <end position="298"/>
    </location>
</feature>
<dbReference type="Gene3D" id="3.40.1190.20">
    <property type="match status" value="1"/>
</dbReference>
<dbReference type="InterPro" id="IPR029056">
    <property type="entry name" value="Ribokinase-like"/>
</dbReference>
<comment type="caution">
    <text evidence="4">The sequence shown here is derived from an EMBL/GenBank/DDBJ whole genome shotgun (WGS) entry which is preliminary data.</text>
</comment>
<evidence type="ECO:0000313" key="5">
    <source>
        <dbReference type="Proteomes" id="UP000176996"/>
    </source>
</evidence>
<organism evidence="4 5">
    <name type="scientific">Candidatus Jorgensenbacteria bacterium RIFCSPLOWO2_01_FULL_45_25b</name>
    <dbReference type="NCBI Taxonomy" id="1798471"/>
    <lineage>
        <taxon>Bacteria</taxon>
        <taxon>Candidatus Joergenseniibacteriota</taxon>
    </lineage>
</organism>
<dbReference type="InterPro" id="IPR002173">
    <property type="entry name" value="Carboh/pur_kinase_PfkB_CS"/>
</dbReference>
<reference evidence="4 5" key="1">
    <citation type="journal article" date="2016" name="Nat. Commun.">
        <title>Thousands of microbial genomes shed light on interconnected biogeochemical processes in an aquifer system.</title>
        <authorList>
            <person name="Anantharaman K."/>
            <person name="Brown C.T."/>
            <person name="Hug L.A."/>
            <person name="Sharon I."/>
            <person name="Castelle C.J."/>
            <person name="Probst A.J."/>
            <person name="Thomas B.C."/>
            <person name="Singh A."/>
            <person name="Wilkins M.J."/>
            <person name="Karaoz U."/>
            <person name="Brodie E.L."/>
            <person name="Williams K.H."/>
            <person name="Hubbard S.S."/>
            <person name="Banfield J.F."/>
        </authorList>
    </citation>
    <scope>NUCLEOTIDE SEQUENCE [LARGE SCALE GENOMIC DNA]</scope>
</reference>
<dbReference type="PANTHER" id="PTHR10584:SF166">
    <property type="entry name" value="RIBOKINASE"/>
    <property type="match status" value="1"/>
</dbReference>
<dbReference type="PROSITE" id="PS00584">
    <property type="entry name" value="PFKB_KINASES_2"/>
    <property type="match status" value="1"/>
</dbReference>
<dbReference type="EMBL" id="MFKK01000032">
    <property type="protein sequence ID" value="OGG40164.1"/>
    <property type="molecule type" value="Genomic_DNA"/>
</dbReference>
<evidence type="ECO:0000313" key="4">
    <source>
        <dbReference type="EMBL" id="OGG40164.1"/>
    </source>
</evidence>
<dbReference type="AlphaFoldDB" id="A0A1F6BTA7"/>
<name>A0A1F6BTA7_9BACT</name>